<keyword evidence="12" id="KW-0418">Kinase</keyword>
<dbReference type="InterPro" id="IPR045860">
    <property type="entry name" value="Snake_toxin-like_sf"/>
</dbReference>
<evidence type="ECO:0000313" key="20">
    <source>
        <dbReference type="EMBL" id="KAF7262762.1"/>
    </source>
</evidence>
<evidence type="ECO:0000256" key="4">
    <source>
        <dbReference type="ARBA" id="ARBA00009605"/>
    </source>
</evidence>
<evidence type="ECO:0000256" key="16">
    <source>
        <dbReference type="ARBA" id="ARBA00023136"/>
    </source>
</evidence>
<reference evidence="20" key="1">
    <citation type="submission" date="2020-08" db="EMBL/GenBank/DDBJ databases">
        <title>Genome sequencing and assembly of the red palm weevil Rhynchophorus ferrugineus.</title>
        <authorList>
            <person name="Dias G.B."/>
            <person name="Bergman C.M."/>
            <person name="Manee M."/>
        </authorList>
    </citation>
    <scope>NUCLEOTIDE SEQUENCE</scope>
    <source>
        <strain evidence="20">AA-2017</strain>
        <tissue evidence="20">Whole larva</tissue>
    </source>
</reference>
<keyword evidence="16 18" id="KW-0472">Membrane</keyword>
<keyword evidence="13" id="KW-0067">ATP-binding</keyword>
<feature type="transmembrane region" description="Helical" evidence="18">
    <location>
        <begin position="121"/>
        <end position="142"/>
    </location>
</feature>
<dbReference type="EC" id="2.7.11.30" evidence="5"/>
<evidence type="ECO:0000256" key="8">
    <source>
        <dbReference type="ARBA" id="ARBA00022692"/>
    </source>
</evidence>
<sequence>MAIRFEGEDDEYKSITCYCEGHCPSGEQYGTCQTRPGGRCFTSVEIKYFDDGTSETVLSYGCLPPNGMAQFQCRGKMLSALQNKIMKCCDQYDHCNKHLLPVLQNHNDSSNNYWDGMTFKVLAGSLTISFVVLIVVLLTMYIKYKKKEKNLQQAGPEEPNRTIKIPNNLVENNIVDISKDFTQQNKIDERSNSKSTLDNSTSGLVQRTVSKQIQMDLLIASGKYSEVWRGKWRDENVSVKIYPQKYEHKWLWETEIYESVLMRHENILGYIAADIIGAGLTTQMYIITQYHELGTLHNYLKKHPLNVKQLVKLVQSLSRGLSYLHIEVFGCKGKPSIAHNNINSKTILVKRDKECCIGDFTKAVKFISTQNKLEAPIDIYNCEPRYLAPEILDRNFDQRNFECYKMSDVYSFALLMWEMLNRCEFQGTIQKTKYKWPYEDKIELGEQNWSKVLDVVKQERPEVKEEWFNEPLLKVIAKLLLECWNMNPWARHTILRIKKTLLKLECDDL</sequence>
<keyword evidence="11" id="KW-0547">Nucleotide-binding</keyword>
<accession>A0A834HLN4</accession>
<dbReference type="Proteomes" id="UP000625711">
    <property type="component" value="Unassembled WGS sequence"/>
</dbReference>
<keyword evidence="8 18" id="KW-0812">Transmembrane</keyword>
<dbReference type="CDD" id="cd23596">
    <property type="entry name" value="TFP_LU_ECD_Tkv"/>
    <property type="match status" value="1"/>
</dbReference>
<dbReference type="GO" id="GO:0004675">
    <property type="term" value="F:transmembrane receptor protein serine/threonine kinase activity"/>
    <property type="evidence" value="ECO:0007669"/>
    <property type="project" value="UniProtKB-EC"/>
</dbReference>
<comment type="caution">
    <text evidence="20">The sequence shown here is derived from an EMBL/GenBank/DDBJ whole genome shotgun (WGS) entry which is preliminary data.</text>
</comment>
<evidence type="ECO:0000256" key="13">
    <source>
        <dbReference type="ARBA" id="ARBA00022840"/>
    </source>
</evidence>
<dbReference type="FunFam" id="2.10.60.10:FF:000021">
    <property type="entry name" value="Receptor protein serine/threonine kinase"/>
    <property type="match status" value="1"/>
</dbReference>
<evidence type="ECO:0000313" key="21">
    <source>
        <dbReference type="Proteomes" id="UP000625711"/>
    </source>
</evidence>
<keyword evidence="7" id="KW-0808">Transferase</keyword>
<dbReference type="OrthoDB" id="6759153at2759"/>
<comment type="similarity">
    <text evidence="4">Belongs to the protein kinase superfamily. TKL Ser/Thr protein kinase family. TGFB receptor subfamily.</text>
</comment>
<evidence type="ECO:0000256" key="7">
    <source>
        <dbReference type="ARBA" id="ARBA00022679"/>
    </source>
</evidence>
<evidence type="ECO:0000256" key="14">
    <source>
        <dbReference type="ARBA" id="ARBA00022842"/>
    </source>
</evidence>
<organism evidence="20 21">
    <name type="scientific">Rhynchophorus ferrugineus</name>
    <name type="common">Red palm weevil</name>
    <name type="synonym">Curculio ferrugineus</name>
    <dbReference type="NCBI Taxonomy" id="354439"/>
    <lineage>
        <taxon>Eukaryota</taxon>
        <taxon>Metazoa</taxon>
        <taxon>Ecdysozoa</taxon>
        <taxon>Arthropoda</taxon>
        <taxon>Hexapoda</taxon>
        <taxon>Insecta</taxon>
        <taxon>Pterygota</taxon>
        <taxon>Neoptera</taxon>
        <taxon>Endopterygota</taxon>
        <taxon>Coleoptera</taxon>
        <taxon>Polyphaga</taxon>
        <taxon>Cucujiformia</taxon>
        <taxon>Curculionidae</taxon>
        <taxon>Dryophthorinae</taxon>
        <taxon>Rhynchophorus</taxon>
    </lineage>
</organism>
<dbReference type="InterPro" id="IPR000333">
    <property type="entry name" value="TGFB_receptor"/>
</dbReference>
<dbReference type="Gene3D" id="3.30.200.20">
    <property type="entry name" value="Phosphorylase Kinase, domain 1"/>
    <property type="match status" value="1"/>
</dbReference>
<protein>
    <recommendedName>
        <fullName evidence="5">receptor protein serine/threonine kinase</fullName>
        <ecNumber evidence="5">2.7.11.30</ecNumber>
    </recommendedName>
</protein>
<dbReference type="Gene3D" id="1.10.510.10">
    <property type="entry name" value="Transferase(Phosphotransferase) domain 1"/>
    <property type="match status" value="1"/>
</dbReference>
<comment type="cofactor">
    <cofactor evidence="2">
        <name>Mg(2+)</name>
        <dbReference type="ChEBI" id="CHEBI:18420"/>
    </cofactor>
</comment>
<evidence type="ECO:0000256" key="10">
    <source>
        <dbReference type="ARBA" id="ARBA00022729"/>
    </source>
</evidence>
<keyword evidence="17" id="KW-0675">Receptor</keyword>
<dbReference type="Pfam" id="PF07714">
    <property type="entry name" value="PK_Tyr_Ser-Thr"/>
    <property type="match status" value="1"/>
</dbReference>
<evidence type="ECO:0000256" key="12">
    <source>
        <dbReference type="ARBA" id="ARBA00022777"/>
    </source>
</evidence>
<feature type="domain" description="Protein kinase" evidence="19">
    <location>
        <begin position="213"/>
        <end position="502"/>
    </location>
</feature>
<dbReference type="GO" id="GO:0005886">
    <property type="term" value="C:plasma membrane"/>
    <property type="evidence" value="ECO:0007669"/>
    <property type="project" value="TreeGrafter"/>
</dbReference>
<dbReference type="GO" id="GO:0005524">
    <property type="term" value="F:ATP binding"/>
    <property type="evidence" value="ECO:0007669"/>
    <property type="project" value="UniProtKB-KW"/>
</dbReference>
<dbReference type="PROSITE" id="PS50011">
    <property type="entry name" value="PROTEIN_KINASE_DOM"/>
    <property type="match status" value="1"/>
</dbReference>
<dbReference type="GO" id="GO:0043235">
    <property type="term" value="C:receptor complex"/>
    <property type="evidence" value="ECO:0007669"/>
    <property type="project" value="TreeGrafter"/>
</dbReference>
<keyword evidence="15 18" id="KW-1133">Transmembrane helix</keyword>
<evidence type="ECO:0000256" key="15">
    <source>
        <dbReference type="ARBA" id="ARBA00022989"/>
    </source>
</evidence>
<keyword evidence="21" id="KW-1185">Reference proteome</keyword>
<evidence type="ECO:0000256" key="5">
    <source>
        <dbReference type="ARBA" id="ARBA00012401"/>
    </source>
</evidence>
<comment type="subcellular location">
    <subcellularLocation>
        <location evidence="3">Membrane</location>
        <topology evidence="3">Single-pass type I membrane protein</topology>
    </subcellularLocation>
</comment>
<dbReference type="AlphaFoldDB" id="A0A834HLN4"/>
<dbReference type="InterPro" id="IPR001245">
    <property type="entry name" value="Ser-Thr/Tyr_kinase_cat_dom"/>
</dbReference>
<dbReference type="InterPro" id="IPR011009">
    <property type="entry name" value="Kinase-like_dom_sf"/>
</dbReference>
<keyword evidence="9" id="KW-0479">Metal-binding</keyword>
<dbReference type="PANTHER" id="PTHR23255:SF68">
    <property type="entry name" value="RECEPTOR PROTEIN SERINE_THREONINE KINASE"/>
    <property type="match status" value="1"/>
</dbReference>
<evidence type="ECO:0000256" key="3">
    <source>
        <dbReference type="ARBA" id="ARBA00004479"/>
    </source>
</evidence>
<dbReference type="SUPFAM" id="SSF57302">
    <property type="entry name" value="Snake toxin-like"/>
    <property type="match status" value="1"/>
</dbReference>
<dbReference type="EMBL" id="JAACXV010023977">
    <property type="protein sequence ID" value="KAF7262762.1"/>
    <property type="molecule type" value="Genomic_DNA"/>
</dbReference>
<evidence type="ECO:0000256" key="2">
    <source>
        <dbReference type="ARBA" id="ARBA00001946"/>
    </source>
</evidence>
<dbReference type="InterPro" id="IPR000719">
    <property type="entry name" value="Prot_kinase_dom"/>
</dbReference>
<evidence type="ECO:0000256" key="18">
    <source>
        <dbReference type="SAM" id="Phobius"/>
    </source>
</evidence>
<dbReference type="GO" id="GO:0071363">
    <property type="term" value="P:cellular response to growth factor stimulus"/>
    <property type="evidence" value="ECO:0007669"/>
    <property type="project" value="TreeGrafter"/>
</dbReference>
<dbReference type="SUPFAM" id="SSF56112">
    <property type="entry name" value="Protein kinase-like (PK-like)"/>
    <property type="match status" value="1"/>
</dbReference>
<evidence type="ECO:0000256" key="11">
    <source>
        <dbReference type="ARBA" id="ARBA00022741"/>
    </source>
</evidence>
<proteinExistence type="inferred from homology"/>
<gene>
    <name evidence="20" type="ORF">GWI33_004149</name>
</gene>
<evidence type="ECO:0000259" key="19">
    <source>
        <dbReference type="PROSITE" id="PS50011"/>
    </source>
</evidence>
<evidence type="ECO:0000256" key="6">
    <source>
        <dbReference type="ARBA" id="ARBA00022527"/>
    </source>
</evidence>
<comment type="cofactor">
    <cofactor evidence="1">
        <name>Mn(2+)</name>
        <dbReference type="ChEBI" id="CHEBI:29035"/>
    </cofactor>
</comment>
<keyword evidence="10" id="KW-0732">Signal</keyword>
<keyword evidence="14" id="KW-0460">Magnesium</keyword>
<evidence type="ECO:0000256" key="9">
    <source>
        <dbReference type="ARBA" id="ARBA00022723"/>
    </source>
</evidence>
<dbReference type="PANTHER" id="PTHR23255">
    <property type="entry name" value="TRANSFORMING GROWTH FACTOR-BETA RECEPTOR TYPE I AND II"/>
    <property type="match status" value="1"/>
</dbReference>
<keyword evidence="6" id="KW-0723">Serine/threonine-protein kinase</keyword>
<evidence type="ECO:0000256" key="17">
    <source>
        <dbReference type="ARBA" id="ARBA00023170"/>
    </source>
</evidence>
<dbReference type="Gene3D" id="2.10.60.10">
    <property type="entry name" value="CD59"/>
    <property type="match status" value="1"/>
</dbReference>
<evidence type="ECO:0000256" key="1">
    <source>
        <dbReference type="ARBA" id="ARBA00001936"/>
    </source>
</evidence>
<name>A0A834HLN4_RHYFE</name>